<organism evidence="7 8">
    <name type="scientific">Penicillium egyptiacum</name>
    <dbReference type="NCBI Taxonomy" id="1303716"/>
    <lineage>
        <taxon>Eukaryota</taxon>
        <taxon>Fungi</taxon>
        <taxon>Dikarya</taxon>
        <taxon>Ascomycota</taxon>
        <taxon>Pezizomycotina</taxon>
        <taxon>Eurotiomycetes</taxon>
        <taxon>Eurotiomycetidae</taxon>
        <taxon>Eurotiales</taxon>
        <taxon>Aspergillaceae</taxon>
        <taxon>Penicillium</taxon>
    </lineage>
</organism>
<evidence type="ECO:0000256" key="3">
    <source>
        <dbReference type="ARBA" id="ARBA00023002"/>
    </source>
</evidence>
<dbReference type="Pfam" id="PF00171">
    <property type="entry name" value="Aldedh"/>
    <property type="match status" value="1"/>
</dbReference>
<dbReference type="PIRSF" id="PIRSF036492">
    <property type="entry name" value="ALDH"/>
    <property type="match status" value="1"/>
</dbReference>
<evidence type="ECO:0000313" key="8">
    <source>
        <dbReference type="Proteomes" id="UP001154252"/>
    </source>
</evidence>
<comment type="caution">
    <text evidence="7">The sequence shown here is derived from an EMBL/GenBank/DDBJ whole genome shotgun (WGS) entry which is preliminary data.</text>
</comment>
<dbReference type="InterPro" id="IPR016163">
    <property type="entry name" value="Ald_DH_C"/>
</dbReference>
<dbReference type="InterPro" id="IPR016161">
    <property type="entry name" value="Ald_DH/histidinol_DH"/>
</dbReference>
<dbReference type="InterPro" id="IPR016160">
    <property type="entry name" value="Ald_DH_CS_CYS"/>
</dbReference>
<name>A0A9W4KB50_9EURO</name>
<feature type="active site" evidence="5">
    <location>
        <position position="279"/>
    </location>
</feature>
<dbReference type="PANTHER" id="PTHR43570:SF16">
    <property type="entry name" value="ALDEHYDE DEHYDROGENASE TYPE III, ISOFORM Q"/>
    <property type="match status" value="1"/>
</dbReference>
<dbReference type="FunFam" id="3.40.605.10:FF:000004">
    <property type="entry name" value="Aldehyde dehydrogenase"/>
    <property type="match status" value="1"/>
</dbReference>
<evidence type="ECO:0000313" key="7">
    <source>
        <dbReference type="EMBL" id="CAG8890442.1"/>
    </source>
</evidence>
<dbReference type="SUPFAM" id="SSF53720">
    <property type="entry name" value="ALDH-like"/>
    <property type="match status" value="1"/>
</dbReference>
<gene>
    <name evidence="7" type="ORF">PEGY_LOCUS2277</name>
</gene>
<dbReference type="Gene3D" id="3.40.309.10">
    <property type="entry name" value="Aldehyde Dehydrogenase, Chain A, domain 2"/>
    <property type="match status" value="1"/>
</dbReference>
<evidence type="ECO:0000259" key="6">
    <source>
        <dbReference type="Pfam" id="PF00171"/>
    </source>
</evidence>
<accession>A0A9W4KB50</accession>
<comment type="similarity">
    <text evidence="1 4">Belongs to the aldehyde dehydrogenase family.</text>
</comment>
<proteinExistence type="inferred from homology"/>
<sequence>MKCLGPGSSVSRLPRLLSGASPHRLPKFTMGFSTAAEFDQAYQSVQGAFASGTTKNKEWRRRQLKRAWWMIEDNTKRICDALYTDLHKHYQEAYTGDCANTQADILRTLKKLDEWTKDERPEKSDPLNFLGRATVRKEPLGVTLIIGAWNFPITLLLQPMIAAIAAGCAVILKPSDVASATQDVLMEIVPQYMDQDAIRCVSAGPQEMGYILEHRFDHIFYTGSPNIAKIIHAAAAKHLTPVTLELGGQCPAIVAESANLDLTAKHIAVTKFMNAGQICLNVNHVLVHPNLRDRLVADLIRHFDTFRGGKDNNPEYYTHIINERNFDRLEGLLQQTSGKIVYGGQRDRQSLYFAPTIVTGVKPGDSLLSEELFGPILPIVDADFDTALSRTRAGEHPLAIYAFTTQDAEKARILNETQSGGVTFNDCGLHIAALDVPFGGVGNSGQGRYHGPHGILTFSHLRTYINAVPSWLEGILAARYPPYSVQKAHKMMAPVTPPFDRDGNDTTSAASKWAFGVGILALSALFVTRRDQIVAVGSKWLK</sequence>
<dbReference type="InterPro" id="IPR012394">
    <property type="entry name" value="Aldehyde_DH_NAD(P)"/>
</dbReference>
<dbReference type="AlphaFoldDB" id="A0A9W4KB50"/>
<feature type="domain" description="Aldehyde dehydrogenase" evidence="6">
    <location>
        <begin position="33"/>
        <end position="463"/>
    </location>
</feature>
<dbReference type="Proteomes" id="UP001154252">
    <property type="component" value="Unassembled WGS sequence"/>
</dbReference>
<keyword evidence="2" id="KW-0125">Carotenoid biosynthesis</keyword>
<keyword evidence="8" id="KW-1185">Reference proteome</keyword>
<dbReference type="PROSITE" id="PS00070">
    <property type="entry name" value="ALDEHYDE_DEHYDR_CYS"/>
    <property type="match status" value="1"/>
</dbReference>
<dbReference type="PANTHER" id="PTHR43570">
    <property type="entry name" value="ALDEHYDE DEHYDROGENASE"/>
    <property type="match status" value="1"/>
</dbReference>
<dbReference type="GO" id="GO:0016117">
    <property type="term" value="P:carotenoid biosynthetic process"/>
    <property type="evidence" value="ECO:0007669"/>
    <property type="project" value="UniProtKB-KW"/>
</dbReference>
<dbReference type="GO" id="GO:0006081">
    <property type="term" value="P:aldehyde metabolic process"/>
    <property type="evidence" value="ECO:0007669"/>
    <property type="project" value="InterPro"/>
</dbReference>
<dbReference type="GO" id="GO:0005737">
    <property type="term" value="C:cytoplasm"/>
    <property type="evidence" value="ECO:0007669"/>
    <property type="project" value="TreeGrafter"/>
</dbReference>
<evidence type="ECO:0000256" key="5">
    <source>
        <dbReference type="PIRSR" id="PIRSR036492-1"/>
    </source>
</evidence>
<keyword evidence="3 4" id="KW-0560">Oxidoreductase</keyword>
<dbReference type="Gene3D" id="3.40.605.10">
    <property type="entry name" value="Aldehyde Dehydrogenase, Chain A, domain 1"/>
    <property type="match status" value="1"/>
</dbReference>
<dbReference type="EMBL" id="CAJVRC010000843">
    <property type="protein sequence ID" value="CAG8890442.1"/>
    <property type="molecule type" value="Genomic_DNA"/>
</dbReference>
<reference evidence="7" key="1">
    <citation type="submission" date="2021-07" db="EMBL/GenBank/DDBJ databases">
        <authorList>
            <person name="Branca A.L. A."/>
        </authorList>
    </citation>
    <scope>NUCLEOTIDE SEQUENCE</scope>
</reference>
<dbReference type="InterPro" id="IPR015590">
    <property type="entry name" value="Aldehyde_DH_dom"/>
</dbReference>
<evidence type="ECO:0000256" key="4">
    <source>
        <dbReference type="PIRNR" id="PIRNR036492"/>
    </source>
</evidence>
<dbReference type="GO" id="GO:0004029">
    <property type="term" value="F:aldehyde dehydrogenase (NAD+) activity"/>
    <property type="evidence" value="ECO:0007669"/>
    <property type="project" value="TreeGrafter"/>
</dbReference>
<evidence type="ECO:0000256" key="2">
    <source>
        <dbReference type="ARBA" id="ARBA00022746"/>
    </source>
</evidence>
<dbReference type="InterPro" id="IPR016162">
    <property type="entry name" value="Ald_DH_N"/>
</dbReference>
<feature type="active site" evidence="5">
    <location>
        <position position="245"/>
    </location>
</feature>
<dbReference type="OrthoDB" id="440325at2759"/>
<evidence type="ECO:0000256" key="1">
    <source>
        <dbReference type="ARBA" id="ARBA00009986"/>
    </source>
</evidence>
<protein>
    <recommendedName>
        <fullName evidence="4">Aldehyde dehydrogenase</fullName>
    </recommendedName>
</protein>